<dbReference type="FunFam" id="3.30.200.20:FF:000307">
    <property type="entry name" value="pollen receptor-like kinase 1"/>
    <property type="match status" value="1"/>
</dbReference>
<evidence type="ECO:0000256" key="5">
    <source>
        <dbReference type="ARBA" id="ARBA00022692"/>
    </source>
</evidence>
<dbReference type="InterPro" id="IPR001245">
    <property type="entry name" value="Ser-Thr/Tyr_kinase_cat_dom"/>
</dbReference>
<keyword evidence="8 12" id="KW-0547">Nucleotide-binding</keyword>
<dbReference type="SUPFAM" id="SSF52058">
    <property type="entry name" value="L domain-like"/>
    <property type="match status" value="1"/>
</dbReference>
<gene>
    <name evidence="16" type="ORF">HU200_025375</name>
</gene>
<sequence>MAGAAMVARHWRALGTSTTLESMIDQFFLCRRTVRSAAVFDATPHCWGRHDTGTGNPLAPRPQALFRSAARQARAACSDRGKAGLPRSPCPATTPSTPERSIAAGGEDRGGAWTWRKQSRDSLVAMPVQAAVLTAGIAMPRPSPAANPNSSKDRVAAGLPNLPDRALPADSETGSSPNQPPGSRGSLVAPCACGEAEWRGGLLQLGGECPLVDDVGDIAASSAPSELRLSLTYHPLPPPAMAAMPAPGVGLAILVLFAASLPALHADDLNSDAQALQALRSAVGRSALPSWNSTTPTCQWQGVTCENGRVVELRLPGAGLMGTLPSGVLGNLSALRTLSLRYNALTGPIPDDISRLSELRAIYFQHNSFSGEVPASLFGLKNLVRLDIADNKFTGKISPDFNKLIRLGTLFLDGNSFTGEIPKLDLPALEQFNVSYNNLNGSIPTKLRKMPKDSFLGNTGLCGGPLGLCPGETAPAPAGSPDAQPIAGGAADIGGGKKKKLSGGAIAGIAIACVFGVLLLLALLFFLCRKKKSSAARPAAAVEKGRDLGMEPLEVEPKGQNGSANGHNGAAAAAAVAVPAAAVAGAAKAGGGSTTGSKKLIFFGPMAAAPPFDLEDLLRASAEVLGKGAFGTAYKAVMENGSAVAVKRLKDVDLPEPEFRERIAAIGGVQHELVVPLRAYYFSKDEKLLVYDYMSNGSLSALLHAWSEPRPALARMMVADLLVLIWAAAFGCPVRICGGPRINSLEPTLCPINPRSIRPSPSWSWRPSPGRVARLPAMAAEWLRLTNRDSHDWSPSASSSSLHGLACLLAMARARRETEAKPRCLFCTELASAVNWNRASGRTPLDWETRSAIALAAARGVAHIHSTGPTASHGNIKSSNVLLTKNYEARVSDHGLPTLVGPSFSPTRVSGYRAPEVTDIRRVSQKADVYSFGVLLLELLTGKAPTHAVVNEEGLDLPRWVQSVVREEWTAEVFDQELLRYQNVEEEMVQLLQLAIDCSAQHPDRRPIMAEVATRIDEIRRSSLDRQGGDSAGDGEGDEPSL</sequence>
<dbReference type="OrthoDB" id="652551at2759"/>
<protein>
    <recommendedName>
        <fullName evidence="15">Protein kinase domain-containing protein</fullName>
    </recommendedName>
</protein>
<accession>A0A835BX63</accession>
<dbReference type="InterPro" id="IPR013210">
    <property type="entry name" value="LRR_N_plant-typ"/>
</dbReference>
<evidence type="ECO:0000259" key="15">
    <source>
        <dbReference type="PROSITE" id="PS50011"/>
    </source>
</evidence>
<dbReference type="EMBL" id="JACEFO010001710">
    <property type="protein sequence ID" value="KAF8718392.1"/>
    <property type="molecule type" value="Genomic_DNA"/>
</dbReference>
<proteinExistence type="predicted"/>
<dbReference type="GO" id="GO:0005886">
    <property type="term" value="C:plasma membrane"/>
    <property type="evidence" value="ECO:0007669"/>
    <property type="project" value="UniProtKB-SubCell"/>
</dbReference>
<dbReference type="PROSITE" id="PS50011">
    <property type="entry name" value="PROTEIN_KINASE_DOM"/>
    <property type="match status" value="1"/>
</dbReference>
<organism evidence="16 17">
    <name type="scientific">Digitaria exilis</name>
    <dbReference type="NCBI Taxonomy" id="1010633"/>
    <lineage>
        <taxon>Eukaryota</taxon>
        <taxon>Viridiplantae</taxon>
        <taxon>Streptophyta</taxon>
        <taxon>Embryophyta</taxon>
        <taxon>Tracheophyta</taxon>
        <taxon>Spermatophyta</taxon>
        <taxon>Magnoliopsida</taxon>
        <taxon>Liliopsida</taxon>
        <taxon>Poales</taxon>
        <taxon>Poaceae</taxon>
        <taxon>PACMAD clade</taxon>
        <taxon>Panicoideae</taxon>
        <taxon>Panicodae</taxon>
        <taxon>Paniceae</taxon>
        <taxon>Anthephorinae</taxon>
        <taxon>Digitaria</taxon>
    </lineage>
</organism>
<evidence type="ECO:0000256" key="4">
    <source>
        <dbReference type="ARBA" id="ARBA00022614"/>
    </source>
</evidence>
<dbReference type="InterPro" id="IPR032675">
    <property type="entry name" value="LRR_dom_sf"/>
</dbReference>
<dbReference type="FunFam" id="1.10.510.10:FF:000095">
    <property type="entry name" value="protein STRUBBELIG-RECEPTOR FAMILY 8"/>
    <property type="match status" value="1"/>
</dbReference>
<comment type="subcellular location">
    <subcellularLocation>
        <location evidence="1">Cell membrane</location>
        <topology evidence="1">Single-pass membrane protein</topology>
    </subcellularLocation>
</comment>
<evidence type="ECO:0000313" key="16">
    <source>
        <dbReference type="EMBL" id="KAF8718392.1"/>
    </source>
</evidence>
<evidence type="ECO:0000256" key="13">
    <source>
        <dbReference type="SAM" id="MobiDB-lite"/>
    </source>
</evidence>
<dbReference type="Pfam" id="PF08263">
    <property type="entry name" value="LRRNT_2"/>
    <property type="match status" value="1"/>
</dbReference>
<dbReference type="AlphaFoldDB" id="A0A835BX63"/>
<dbReference type="FunFam" id="3.80.10.10:FF:000234">
    <property type="entry name" value="Probable inactive receptor kinase RLK902"/>
    <property type="match status" value="1"/>
</dbReference>
<keyword evidence="17" id="KW-1185">Reference proteome</keyword>
<keyword evidence="2" id="KW-1003">Cell membrane</keyword>
<keyword evidence="3" id="KW-0597">Phosphoprotein</keyword>
<dbReference type="Proteomes" id="UP000636709">
    <property type="component" value="Unassembled WGS sequence"/>
</dbReference>
<reference evidence="16" key="1">
    <citation type="submission" date="2020-07" db="EMBL/GenBank/DDBJ databases">
        <title>Genome sequence and genetic diversity analysis of an under-domesticated orphan crop, white fonio (Digitaria exilis).</title>
        <authorList>
            <person name="Bennetzen J.L."/>
            <person name="Chen S."/>
            <person name="Ma X."/>
            <person name="Wang X."/>
            <person name="Yssel A.E.J."/>
            <person name="Chaluvadi S.R."/>
            <person name="Johnson M."/>
            <person name="Gangashetty P."/>
            <person name="Hamidou F."/>
            <person name="Sanogo M.D."/>
            <person name="Zwaenepoel A."/>
            <person name="Wallace J."/>
            <person name="Van De Peer Y."/>
            <person name="Van Deynze A."/>
        </authorList>
    </citation>
    <scope>NUCLEOTIDE SEQUENCE</scope>
    <source>
        <tissue evidence="16">Leaves</tissue>
    </source>
</reference>
<dbReference type="GO" id="GO:0004672">
    <property type="term" value="F:protein kinase activity"/>
    <property type="evidence" value="ECO:0007669"/>
    <property type="project" value="InterPro"/>
</dbReference>
<evidence type="ECO:0000256" key="9">
    <source>
        <dbReference type="ARBA" id="ARBA00022840"/>
    </source>
</evidence>
<name>A0A835BX63_9POAL</name>
<evidence type="ECO:0000256" key="6">
    <source>
        <dbReference type="ARBA" id="ARBA00022729"/>
    </source>
</evidence>
<dbReference type="Pfam" id="PF00560">
    <property type="entry name" value="LRR_1"/>
    <property type="match status" value="2"/>
</dbReference>
<feature type="region of interest" description="Disordered" evidence="13">
    <location>
        <begin position="1020"/>
        <end position="1042"/>
    </location>
</feature>
<dbReference type="Pfam" id="PF07714">
    <property type="entry name" value="PK_Tyr_Ser-Thr"/>
    <property type="match status" value="1"/>
</dbReference>
<evidence type="ECO:0000256" key="1">
    <source>
        <dbReference type="ARBA" id="ARBA00004162"/>
    </source>
</evidence>
<evidence type="ECO:0000256" key="10">
    <source>
        <dbReference type="ARBA" id="ARBA00022989"/>
    </source>
</evidence>
<evidence type="ECO:0000256" key="11">
    <source>
        <dbReference type="ARBA" id="ARBA00023136"/>
    </source>
</evidence>
<comment type="caution">
    <text evidence="16">The sequence shown here is derived from an EMBL/GenBank/DDBJ whole genome shotgun (WGS) entry which is preliminary data.</text>
</comment>
<dbReference type="InterPro" id="IPR050994">
    <property type="entry name" value="At_inactive_RLKs"/>
</dbReference>
<dbReference type="Gene3D" id="3.30.200.20">
    <property type="entry name" value="Phosphorylase Kinase, domain 1"/>
    <property type="match status" value="1"/>
</dbReference>
<evidence type="ECO:0000256" key="14">
    <source>
        <dbReference type="SAM" id="Phobius"/>
    </source>
</evidence>
<evidence type="ECO:0000256" key="8">
    <source>
        <dbReference type="ARBA" id="ARBA00022741"/>
    </source>
</evidence>
<evidence type="ECO:0000256" key="3">
    <source>
        <dbReference type="ARBA" id="ARBA00022553"/>
    </source>
</evidence>
<feature type="transmembrane region" description="Helical" evidence="14">
    <location>
        <begin position="505"/>
        <end position="527"/>
    </location>
</feature>
<keyword evidence="6" id="KW-0732">Signal</keyword>
<evidence type="ECO:0000256" key="7">
    <source>
        <dbReference type="ARBA" id="ARBA00022737"/>
    </source>
</evidence>
<keyword evidence="11 14" id="KW-0472">Membrane</keyword>
<keyword evidence="4" id="KW-0433">Leucine-rich repeat</keyword>
<dbReference type="PANTHER" id="PTHR48010:SF76">
    <property type="entry name" value="INACTIVE RECEPTOR KINASE RLK902-RELATED"/>
    <property type="match status" value="1"/>
</dbReference>
<dbReference type="Gene3D" id="1.10.510.10">
    <property type="entry name" value="Transferase(Phosphotransferase) domain 1"/>
    <property type="match status" value="1"/>
</dbReference>
<feature type="domain" description="Protein kinase" evidence="15">
    <location>
        <begin position="619"/>
        <end position="1024"/>
    </location>
</feature>
<feature type="binding site" evidence="12">
    <location>
        <position position="647"/>
    </location>
    <ligand>
        <name>ATP</name>
        <dbReference type="ChEBI" id="CHEBI:30616"/>
    </ligand>
</feature>
<feature type="compositionally biased region" description="Acidic residues" evidence="13">
    <location>
        <begin position="1033"/>
        <end position="1042"/>
    </location>
</feature>
<evidence type="ECO:0000256" key="12">
    <source>
        <dbReference type="PROSITE-ProRule" id="PRU10141"/>
    </source>
</evidence>
<feature type="region of interest" description="Disordered" evidence="13">
    <location>
        <begin position="139"/>
        <end position="187"/>
    </location>
</feature>
<keyword evidence="10 14" id="KW-1133">Transmembrane helix</keyword>
<feature type="region of interest" description="Disordered" evidence="13">
    <location>
        <begin position="76"/>
        <end position="112"/>
    </location>
</feature>
<dbReference type="InterPro" id="IPR017441">
    <property type="entry name" value="Protein_kinase_ATP_BS"/>
</dbReference>
<dbReference type="PROSITE" id="PS00107">
    <property type="entry name" value="PROTEIN_KINASE_ATP"/>
    <property type="match status" value="1"/>
</dbReference>
<evidence type="ECO:0000313" key="17">
    <source>
        <dbReference type="Proteomes" id="UP000636709"/>
    </source>
</evidence>
<dbReference type="Gene3D" id="3.80.10.10">
    <property type="entry name" value="Ribonuclease Inhibitor"/>
    <property type="match status" value="2"/>
</dbReference>
<keyword evidence="9 12" id="KW-0067">ATP-binding</keyword>
<dbReference type="InterPro" id="IPR000719">
    <property type="entry name" value="Prot_kinase_dom"/>
</dbReference>
<evidence type="ECO:0000256" key="2">
    <source>
        <dbReference type="ARBA" id="ARBA00022475"/>
    </source>
</evidence>
<dbReference type="PANTHER" id="PTHR48010">
    <property type="entry name" value="OS05G0588300 PROTEIN"/>
    <property type="match status" value="1"/>
</dbReference>
<dbReference type="InterPro" id="IPR011009">
    <property type="entry name" value="Kinase-like_dom_sf"/>
</dbReference>
<dbReference type="GO" id="GO:0005524">
    <property type="term" value="F:ATP binding"/>
    <property type="evidence" value="ECO:0007669"/>
    <property type="project" value="UniProtKB-UniRule"/>
</dbReference>
<dbReference type="InterPro" id="IPR001611">
    <property type="entry name" value="Leu-rich_rpt"/>
</dbReference>
<keyword evidence="5 14" id="KW-0812">Transmembrane</keyword>
<dbReference type="SUPFAM" id="SSF56112">
    <property type="entry name" value="Protein kinase-like (PK-like)"/>
    <property type="match status" value="1"/>
</dbReference>
<keyword evidence="7" id="KW-0677">Repeat</keyword>